<evidence type="ECO:0000256" key="17">
    <source>
        <dbReference type="SAM" id="SignalP"/>
    </source>
</evidence>
<dbReference type="InterPro" id="IPR002048">
    <property type="entry name" value="EF_hand_dom"/>
</dbReference>
<evidence type="ECO:0000259" key="18">
    <source>
        <dbReference type="PROSITE" id="PS50222"/>
    </source>
</evidence>
<evidence type="ECO:0000313" key="21">
    <source>
        <dbReference type="Proteomes" id="UP000285301"/>
    </source>
</evidence>
<dbReference type="EMBL" id="NCKU01002702">
    <property type="protein sequence ID" value="RWS08985.1"/>
    <property type="molecule type" value="Genomic_DNA"/>
</dbReference>
<evidence type="ECO:0000256" key="16">
    <source>
        <dbReference type="SAM" id="MobiDB-lite"/>
    </source>
</evidence>
<dbReference type="GO" id="GO:0005509">
    <property type="term" value="F:calcium ion binding"/>
    <property type="evidence" value="ECO:0007669"/>
    <property type="project" value="InterPro"/>
</dbReference>
<keyword evidence="8" id="KW-0597">Phosphoprotein</keyword>
<evidence type="ECO:0000256" key="9">
    <source>
        <dbReference type="ARBA" id="ARBA00022658"/>
    </source>
</evidence>
<keyword evidence="12" id="KW-0106">Calcium</keyword>
<keyword evidence="6" id="KW-0963">Cytoplasm</keyword>
<feature type="signal peptide" evidence="17">
    <location>
        <begin position="1"/>
        <end position="26"/>
    </location>
</feature>
<dbReference type="InterPro" id="IPR011992">
    <property type="entry name" value="EF-hand-dom_pair"/>
</dbReference>
<evidence type="ECO:0000256" key="11">
    <source>
        <dbReference type="ARBA" id="ARBA00022737"/>
    </source>
</evidence>
<keyword evidence="21" id="KW-1185">Reference proteome</keyword>
<gene>
    <name evidence="19" type="ORF">B4U79_00143</name>
    <name evidence="20" type="ORF">B4U79_11932</name>
</gene>
<evidence type="ECO:0000256" key="7">
    <source>
        <dbReference type="ARBA" id="ARBA00022525"/>
    </source>
</evidence>
<organism evidence="20 21">
    <name type="scientific">Dinothrombium tinctorium</name>
    <dbReference type="NCBI Taxonomy" id="1965070"/>
    <lineage>
        <taxon>Eukaryota</taxon>
        <taxon>Metazoa</taxon>
        <taxon>Ecdysozoa</taxon>
        <taxon>Arthropoda</taxon>
        <taxon>Chelicerata</taxon>
        <taxon>Arachnida</taxon>
        <taxon>Acari</taxon>
        <taxon>Acariformes</taxon>
        <taxon>Trombidiformes</taxon>
        <taxon>Prostigmata</taxon>
        <taxon>Anystina</taxon>
        <taxon>Parasitengona</taxon>
        <taxon>Trombidioidea</taxon>
        <taxon>Trombidiidae</taxon>
        <taxon>Dinothrombium</taxon>
    </lineage>
</organism>
<dbReference type="Gene3D" id="1.10.238.10">
    <property type="entry name" value="EF-hand"/>
    <property type="match status" value="1"/>
</dbReference>
<dbReference type="GO" id="GO:0005085">
    <property type="term" value="F:guanyl-nucleotide exchange factor activity"/>
    <property type="evidence" value="ECO:0007669"/>
    <property type="project" value="UniProtKB-KW"/>
</dbReference>
<evidence type="ECO:0000256" key="4">
    <source>
        <dbReference type="ARBA" id="ARBA00004613"/>
    </source>
</evidence>
<dbReference type="InterPro" id="IPR040250">
    <property type="entry name" value="Nucleobindin"/>
</dbReference>
<feature type="chain" id="PRO_5033399115" evidence="17">
    <location>
        <begin position="27"/>
        <end position="593"/>
    </location>
</feature>
<evidence type="ECO:0000256" key="6">
    <source>
        <dbReference type="ARBA" id="ARBA00022490"/>
    </source>
</evidence>
<dbReference type="PROSITE" id="PS00018">
    <property type="entry name" value="EF_HAND_1"/>
    <property type="match status" value="1"/>
</dbReference>
<feature type="region of interest" description="Disordered" evidence="16">
    <location>
        <begin position="431"/>
        <end position="593"/>
    </location>
</feature>
<feature type="compositionally biased region" description="Polar residues" evidence="16">
    <location>
        <begin position="480"/>
        <end position="493"/>
    </location>
</feature>
<feature type="non-terminal residue" evidence="20">
    <location>
        <position position="1"/>
    </location>
</feature>
<keyword evidence="15" id="KW-0472">Membrane</keyword>
<evidence type="ECO:0000256" key="12">
    <source>
        <dbReference type="ARBA" id="ARBA00022837"/>
    </source>
</evidence>
<evidence type="ECO:0000256" key="13">
    <source>
        <dbReference type="ARBA" id="ARBA00023034"/>
    </source>
</evidence>
<reference evidence="20" key="2">
    <citation type="submission" date="2018-11" db="EMBL/GenBank/DDBJ databases">
        <title>Trombidioid mite genomics.</title>
        <authorList>
            <person name="Dong X."/>
        </authorList>
    </citation>
    <scope>NUCLEOTIDE SEQUENCE</scope>
    <source>
        <strain evidence="20">UoL-WK</strain>
    </source>
</reference>
<feature type="non-terminal residue" evidence="20">
    <location>
        <position position="593"/>
    </location>
</feature>
<dbReference type="PANTHER" id="PTHR19237">
    <property type="entry name" value="NUCLEOBINDIN"/>
    <property type="match status" value="1"/>
</dbReference>
<feature type="compositionally biased region" description="Low complexity" evidence="16">
    <location>
        <begin position="453"/>
        <end position="479"/>
    </location>
</feature>
<keyword evidence="14" id="KW-0238">DNA-binding</keyword>
<evidence type="ECO:0000256" key="3">
    <source>
        <dbReference type="ARBA" id="ARBA00004555"/>
    </source>
</evidence>
<dbReference type="GO" id="GO:0005793">
    <property type="term" value="C:endoplasmic reticulum-Golgi intermediate compartment"/>
    <property type="evidence" value="ECO:0007669"/>
    <property type="project" value="TreeGrafter"/>
</dbReference>
<keyword evidence="7" id="KW-0964">Secreted</keyword>
<feature type="domain" description="EF-hand" evidence="18">
    <location>
        <begin position="327"/>
        <end position="362"/>
    </location>
</feature>
<evidence type="ECO:0000256" key="14">
    <source>
        <dbReference type="ARBA" id="ARBA00023125"/>
    </source>
</evidence>
<keyword evidence="10 17" id="KW-0732">Signal</keyword>
<comment type="similarity">
    <text evidence="5">Belongs to the nucleobindin family.</text>
</comment>
<keyword evidence="11" id="KW-0677">Repeat</keyword>
<evidence type="ECO:0000256" key="8">
    <source>
        <dbReference type="ARBA" id="ARBA00022553"/>
    </source>
</evidence>
<sequence>LFDFKLEMCSNRIFLLVLSYLCFALCAPVTNEKHSGNVDNKENEVDANSIEELGLEYHRYLQQVVEHLENDTHFREVLQNASETDVKSGKIAAELEKVDPGLRTKLDEFKRMEIERLNLLVEQEQRLKGSSITRKWRTAHDPDFEKRLNRYEIIIQRNPCSHLVIQRKVAFDFFYQFQTTKDIEKLEQMKRAEFKRYEMEKELYFEESLKNMTEEERKEAIKKRNEVVEEQKHHPRIHHPGSKQQLEEVWKDEDKLPVEEFDPKTFFRLHDLDGNGMWDEMEIEAVLKHELDKIYEKRKAEIVSKSNLSDKEKEEHLKYDENEKEEDMDRMMAEVMKAGDRNEDRHISFDEFLKLTEQPQFEQDKEWKSVVDQPNFNQNEFEEYKKHHDQYQNQFYQYDPRYDPQAYYINQLHAQPHPAYAQQYPPPVYPPNQMNQHIPPPPGYQIHHPDSLPQHPQAFPQYPQYAQHQQGQQFGAPQQMNQHNMGNQPNPALQHQPEHPNAIPLANQHQMPPQQGFPQHPQAAPQNPQHSQNLPQHQGQQFGASQQANQHNLGNQPNPAQQHNPGQPNAIPVANQHQMTPQQGVPSAGDSNH</sequence>
<dbReference type="GO" id="GO:0016020">
    <property type="term" value="C:membrane"/>
    <property type="evidence" value="ECO:0007669"/>
    <property type="project" value="UniProtKB-SubCell"/>
</dbReference>
<evidence type="ECO:0000313" key="20">
    <source>
        <dbReference type="EMBL" id="RWS15563.1"/>
    </source>
</evidence>
<reference evidence="20 21" key="1">
    <citation type="journal article" date="2018" name="Gigascience">
        <title>Genomes of trombidid mites reveal novel predicted allergens and laterally-transferred genes associated with secondary metabolism.</title>
        <authorList>
            <person name="Dong X."/>
            <person name="Chaisiri K."/>
            <person name="Xia D."/>
            <person name="Armstrong S.D."/>
            <person name="Fang Y."/>
            <person name="Donnelly M.J."/>
            <person name="Kadowaki T."/>
            <person name="McGarry J.W."/>
            <person name="Darby A.C."/>
            <person name="Makepeace B.L."/>
        </authorList>
    </citation>
    <scope>NUCLEOTIDE SEQUENCE [LARGE SCALE GENOMIC DNA]</scope>
    <source>
        <strain evidence="20">UoL-WK</strain>
    </source>
</reference>
<proteinExistence type="inferred from homology"/>
<name>A0A3S3SL12_9ACAR</name>
<keyword evidence="9" id="KW-0344">Guanine-nucleotide releasing factor</keyword>
<dbReference type="OrthoDB" id="5982823at2759"/>
<evidence type="ECO:0000256" key="15">
    <source>
        <dbReference type="ARBA" id="ARBA00023136"/>
    </source>
</evidence>
<evidence type="ECO:0000256" key="10">
    <source>
        <dbReference type="ARBA" id="ARBA00022729"/>
    </source>
</evidence>
<dbReference type="Proteomes" id="UP000285301">
    <property type="component" value="Unassembled WGS sequence"/>
</dbReference>
<dbReference type="GO" id="GO:0005794">
    <property type="term" value="C:Golgi apparatus"/>
    <property type="evidence" value="ECO:0007669"/>
    <property type="project" value="UniProtKB-SubCell"/>
</dbReference>
<accession>A0A3S3SL12</accession>
<dbReference type="GO" id="GO:0003677">
    <property type="term" value="F:DNA binding"/>
    <property type="evidence" value="ECO:0007669"/>
    <property type="project" value="UniProtKB-KW"/>
</dbReference>
<dbReference type="AlphaFoldDB" id="A0A3S3SL12"/>
<evidence type="ECO:0000313" key="19">
    <source>
        <dbReference type="EMBL" id="RWS08985.1"/>
    </source>
</evidence>
<feature type="compositionally biased region" description="Polar residues" evidence="16">
    <location>
        <begin position="575"/>
        <end position="593"/>
    </location>
</feature>
<dbReference type="InterPro" id="IPR057576">
    <property type="entry name" value="NUCB1_N"/>
</dbReference>
<evidence type="ECO:0000256" key="1">
    <source>
        <dbReference type="ARBA" id="ARBA00004170"/>
    </source>
</evidence>
<protein>
    <submittedName>
        <fullName evidence="20">Nucleobindin-2-like isoform X1</fullName>
    </submittedName>
</protein>
<comment type="subcellular location">
    <subcellularLocation>
        <location evidence="2">Cytoplasm</location>
    </subcellularLocation>
    <subcellularLocation>
        <location evidence="3">Golgi apparatus</location>
    </subcellularLocation>
    <subcellularLocation>
        <location evidence="1">Membrane</location>
        <topology evidence="1">Peripheral membrane protein</topology>
    </subcellularLocation>
    <subcellularLocation>
        <location evidence="4">Secreted</location>
    </subcellularLocation>
</comment>
<dbReference type="STRING" id="1965070.A0A3S3SL12"/>
<feature type="compositionally biased region" description="Low complexity" evidence="16">
    <location>
        <begin position="518"/>
        <end position="551"/>
    </location>
</feature>
<evidence type="ECO:0000256" key="2">
    <source>
        <dbReference type="ARBA" id="ARBA00004496"/>
    </source>
</evidence>
<dbReference type="EMBL" id="NCKU01000421">
    <property type="protein sequence ID" value="RWS15563.1"/>
    <property type="molecule type" value="Genomic_DNA"/>
</dbReference>
<dbReference type="PANTHER" id="PTHR19237:SF20">
    <property type="entry name" value="NUCLEOBINDIN 1"/>
    <property type="match status" value="1"/>
</dbReference>
<dbReference type="InterPro" id="IPR018247">
    <property type="entry name" value="EF_Hand_1_Ca_BS"/>
</dbReference>
<keyword evidence="13" id="KW-0333">Golgi apparatus</keyword>
<dbReference type="GO" id="GO:0070062">
    <property type="term" value="C:extracellular exosome"/>
    <property type="evidence" value="ECO:0007669"/>
    <property type="project" value="TreeGrafter"/>
</dbReference>
<evidence type="ECO:0000256" key="5">
    <source>
        <dbReference type="ARBA" id="ARBA00008063"/>
    </source>
</evidence>
<dbReference type="Pfam" id="PF25434">
    <property type="entry name" value="NUCB1_N"/>
    <property type="match status" value="1"/>
</dbReference>
<dbReference type="PROSITE" id="PS50222">
    <property type="entry name" value="EF_HAND_2"/>
    <property type="match status" value="1"/>
</dbReference>
<feature type="compositionally biased region" description="Polar residues" evidence="16">
    <location>
        <begin position="552"/>
        <end position="567"/>
    </location>
</feature>
<comment type="caution">
    <text evidence="20">The sequence shown here is derived from an EMBL/GenBank/DDBJ whole genome shotgun (WGS) entry which is preliminary data.</text>
</comment>
<dbReference type="SUPFAM" id="SSF47473">
    <property type="entry name" value="EF-hand"/>
    <property type="match status" value="1"/>
</dbReference>
<feature type="compositionally biased region" description="Polar residues" evidence="16">
    <location>
        <begin position="507"/>
        <end position="517"/>
    </location>
</feature>